<dbReference type="Gene3D" id="2.30.29.30">
    <property type="entry name" value="Pleckstrin-homology domain (PH domain)/Phosphotyrosine-binding domain (PTB)"/>
    <property type="match status" value="1"/>
</dbReference>
<gene>
    <name evidence="1" type="ORF">RFI_34009</name>
</gene>
<dbReference type="InterPro" id="IPR011993">
    <property type="entry name" value="PH-like_dom_sf"/>
</dbReference>
<proteinExistence type="predicted"/>
<dbReference type="Proteomes" id="UP000023152">
    <property type="component" value="Unassembled WGS sequence"/>
</dbReference>
<name>X6LPW9_RETFI</name>
<sequence>MANLEVADIVRFDCPKITSILSGFHKKKEKANTKIPISSIVEIRIDVVRLVKDQYIYETSFTAIYGDERNQLNVATKFPQEAYLWAYGLKILSDAVKLGLLHICKGSEIATHSLDIQNDGPSTHERANSVLILTDHSGINVFNKNNNTAVLEALAKRHTQ</sequence>
<evidence type="ECO:0000313" key="2">
    <source>
        <dbReference type="Proteomes" id="UP000023152"/>
    </source>
</evidence>
<dbReference type="OrthoDB" id="269822at2759"/>
<comment type="caution">
    <text evidence="1">The sequence shown here is derived from an EMBL/GenBank/DDBJ whole genome shotgun (WGS) entry which is preliminary data.</text>
</comment>
<dbReference type="AlphaFoldDB" id="X6LPW9"/>
<dbReference type="EMBL" id="ASPP01033412">
    <property type="protein sequence ID" value="ETO03401.1"/>
    <property type="molecule type" value="Genomic_DNA"/>
</dbReference>
<protein>
    <recommendedName>
        <fullName evidence="3">PH domain-containing protein</fullName>
    </recommendedName>
</protein>
<organism evidence="1 2">
    <name type="scientific">Reticulomyxa filosa</name>
    <dbReference type="NCBI Taxonomy" id="46433"/>
    <lineage>
        <taxon>Eukaryota</taxon>
        <taxon>Sar</taxon>
        <taxon>Rhizaria</taxon>
        <taxon>Retaria</taxon>
        <taxon>Foraminifera</taxon>
        <taxon>Monothalamids</taxon>
        <taxon>Reticulomyxidae</taxon>
        <taxon>Reticulomyxa</taxon>
    </lineage>
</organism>
<evidence type="ECO:0008006" key="3">
    <source>
        <dbReference type="Google" id="ProtNLM"/>
    </source>
</evidence>
<accession>X6LPW9</accession>
<evidence type="ECO:0000313" key="1">
    <source>
        <dbReference type="EMBL" id="ETO03401.1"/>
    </source>
</evidence>
<reference evidence="1 2" key="1">
    <citation type="journal article" date="2013" name="Curr. Biol.">
        <title>The Genome of the Foraminiferan Reticulomyxa filosa.</title>
        <authorList>
            <person name="Glockner G."/>
            <person name="Hulsmann N."/>
            <person name="Schleicher M."/>
            <person name="Noegel A.A."/>
            <person name="Eichinger L."/>
            <person name="Gallinger C."/>
            <person name="Pawlowski J."/>
            <person name="Sierra R."/>
            <person name="Euteneuer U."/>
            <person name="Pillet L."/>
            <person name="Moustafa A."/>
            <person name="Platzer M."/>
            <person name="Groth M."/>
            <person name="Szafranski K."/>
            <person name="Schliwa M."/>
        </authorList>
    </citation>
    <scope>NUCLEOTIDE SEQUENCE [LARGE SCALE GENOMIC DNA]</scope>
</reference>
<keyword evidence="2" id="KW-1185">Reference proteome</keyword>